<feature type="compositionally biased region" description="Basic and acidic residues" evidence="1">
    <location>
        <begin position="36"/>
        <end position="50"/>
    </location>
</feature>
<protein>
    <recommendedName>
        <fullName evidence="4">BZIP domain-containing protein</fullName>
    </recommendedName>
</protein>
<comment type="caution">
    <text evidence="2">The sequence shown here is derived from an EMBL/GenBank/DDBJ whole genome shotgun (WGS) entry which is preliminary data.</text>
</comment>
<dbReference type="OrthoDB" id="3555317at2759"/>
<sequence length="657" mass="72742">MTSSESEEQAQPRKRSRTSNSTEDGAAGGKKARGRPRVDTQDSTAADRRRTQIRLAQRAYRQRKETTISSLKSQGTQLHSIIEQMNKTFLQLNESALKSGLLQMNPSLAQEFKLVTETFTNFAKIASDDQHSRDGDHEGSPENSTDGANGTSQESQIPSQPEPEPQQVGWGYSAMNPTGKVNSVQPIQMPPDNYFSHPAGTFGQTDSTTSLVRRRQFTVGDVLDQSRSSQASTYQQSTQPQQPTQLPFGLVDLLGEHPTPFTPLNPHIYSVNIPTPDFTPPTTRLSTPPLQLPNPLLSKTLKSITTYSFDETTFARRLTRASLEAGFQLLSSVNPRPAAINYVFKLSLSFLTREELRTRLKAMLSRGVNEELDWWETPFIHLGGAGTHYPRRDASGHIIPIKNSWTARQIGPFEKRLMRLENVQDGRWEDLDDVDLIGFEGEWFDAYDVQGYLEDKYTCRIDPKSSFAECLIEEEEASEAAKPSSCLPQYDSSTTRALDEVSNSPSLTHSSASAPASSTSSSASFTPPTNAFNLPDAPFGLDMNFNHAPTPNYPADIPKLANYDISFDQTLGLDLAPGFDYGFAGAAGGWSGDMQLGLDLMGENVEVVKQKRKKTTWVDTTILINELLKHGVCLGRAPGFRRKHVDMALRLALIPPY</sequence>
<feature type="region of interest" description="Disordered" evidence="1">
    <location>
        <begin position="126"/>
        <end position="209"/>
    </location>
</feature>
<dbReference type="GO" id="GO:0003700">
    <property type="term" value="F:DNA-binding transcription factor activity"/>
    <property type="evidence" value="ECO:0007669"/>
    <property type="project" value="InterPro"/>
</dbReference>
<dbReference type="InterPro" id="IPR046347">
    <property type="entry name" value="bZIP_sf"/>
</dbReference>
<feature type="compositionally biased region" description="Low complexity" evidence="1">
    <location>
        <begin position="502"/>
        <end position="528"/>
    </location>
</feature>
<feature type="compositionally biased region" description="Polar residues" evidence="1">
    <location>
        <begin position="141"/>
        <end position="151"/>
    </location>
</feature>
<dbReference type="Proteomes" id="UP000800039">
    <property type="component" value="Unassembled WGS sequence"/>
</dbReference>
<dbReference type="RefSeq" id="XP_040794070.1">
    <property type="nucleotide sequence ID" value="XM_040932652.1"/>
</dbReference>
<dbReference type="PANTHER" id="PTHR40618">
    <property type="entry name" value="B-ZIP TRANSCRIPTION FACTOR (EUROFUNG)-RELATED"/>
    <property type="match status" value="1"/>
</dbReference>
<dbReference type="EMBL" id="ML976614">
    <property type="protein sequence ID" value="KAF1851507.1"/>
    <property type="molecule type" value="Genomic_DNA"/>
</dbReference>
<evidence type="ECO:0000256" key="1">
    <source>
        <dbReference type="SAM" id="MobiDB-lite"/>
    </source>
</evidence>
<dbReference type="GeneID" id="63849903"/>
<dbReference type="PANTHER" id="PTHR40618:SF1">
    <property type="entry name" value="B-ZIP TRANSCRIPTION FACTOR (EUROFUNG)"/>
    <property type="match status" value="1"/>
</dbReference>
<proteinExistence type="predicted"/>
<accession>A0A9P4GTH9</accession>
<reference evidence="2" key="1">
    <citation type="submission" date="2020-01" db="EMBL/GenBank/DDBJ databases">
        <authorList>
            <consortium name="DOE Joint Genome Institute"/>
            <person name="Haridas S."/>
            <person name="Albert R."/>
            <person name="Binder M."/>
            <person name="Bloem J."/>
            <person name="Labutti K."/>
            <person name="Salamov A."/>
            <person name="Andreopoulos B."/>
            <person name="Baker S.E."/>
            <person name="Barry K."/>
            <person name="Bills G."/>
            <person name="Bluhm B.H."/>
            <person name="Cannon C."/>
            <person name="Castanera R."/>
            <person name="Culley D.E."/>
            <person name="Daum C."/>
            <person name="Ezra D."/>
            <person name="Gonzalez J.B."/>
            <person name="Henrissat B."/>
            <person name="Kuo A."/>
            <person name="Liang C."/>
            <person name="Lipzen A."/>
            <person name="Lutzoni F."/>
            <person name="Magnuson J."/>
            <person name="Mondo S."/>
            <person name="Nolan M."/>
            <person name="Ohm R."/>
            <person name="Pangilinan J."/>
            <person name="Park H.-J."/>
            <person name="Ramirez L."/>
            <person name="Alfaro M."/>
            <person name="Sun H."/>
            <person name="Tritt A."/>
            <person name="Yoshinaga Y."/>
            <person name="Zwiers L.-H."/>
            <person name="Turgeon B.G."/>
            <person name="Goodwin S.B."/>
            <person name="Spatafora J.W."/>
            <person name="Crous P.W."/>
            <person name="Grigoriev I.V."/>
        </authorList>
    </citation>
    <scope>NUCLEOTIDE SEQUENCE</scope>
    <source>
        <strain evidence="2">CBS 394.84</strain>
    </source>
</reference>
<name>A0A9P4GTH9_9PLEO</name>
<feature type="region of interest" description="Disordered" evidence="1">
    <location>
        <begin position="221"/>
        <end position="244"/>
    </location>
</feature>
<dbReference type="CDD" id="cd14688">
    <property type="entry name" value="bZIP_YAP"/>
    <property type="match status" value="1"/>
</dbReference>
<keyword evidence="3" id="KW-1185">Reference proteome</keyword>
<feature type="region of interest" description="Disordered" evidence="1">
    <location>
        <begin position="481"/>
        <end position="528"/>
    </location>
</feature>
<feature type="compositionally biased region" description="Low complexity" evidence="1">
    <location>
        <begin position="225"/>
        <end position="244"/>
    </location>
</feature>
<dbReference type="SUPFAM" id="SSF57959">
    <property type="entry name" value="Leucine zipper domain"/>
    <property type="match status" value="1"/>
</dbReference>
<feature type="compositionally biased region" description="Polar residues" evidence="1">
    <location>
        <begin position="486"/>
        <end position="496"/>
    </location>
</feature>
<evidence type="ECO:0008006" key="4">
    <source>
        <dbReference type="Google" id="ProtNLM"/>
    </source>
</evidence>
<gene>
    <name evidence="2" type="ORF">K460DRAFT_36250</name>
</gene>
<dbReference type="AlphaFoldDB" id="A0A9P4GTH9"/>
<evidence type="ECO:0000313" key="2">
    <source>
        <dbReference type="EMBL" id="KAF1851507.1"/>
    </source>
</evidence>
<feature type="region of interest" description="Disordered" evidence="1">
    <location>
        <begin position="1"/>
        <end position="51"/>
    </location>
</feature>
<organism evidence="2 3">
    <name type="scientific">Cucurbitaria berberidis CBS 394.84</name>
    <dbReference type="NCBI Taxonomy" id="1168544"/>
    <lineage>
        <taxon>Eukaryota</taxon>
        <taxon>Fungi</taxon>
        <taxon>Dikarya</taxon>
        <taxon>Ascomycota</taxon>
        <taxon>Pezizomycotina</taxon>
        <taxon>Dothideomycetes</taxon>
        <taxon>Pleosporomycetidae</taxon>
        <taxon>Pleosporales</taxon>
        <taxon>Pleosporineae</taxon>
        <taxon>Cucurbitariaceae</taxon>
        <taxon>Cucurbitaria</taxon>
    </lineage>
</organism>
<evidence type="ECO:0000313" key="3">
    <source>
        <dbReference type="Proteomes" id="UP000800039"/>
    </source>
</evidence>
<feature type="compositionally biased region" description="Basic and acidic residues" evidence="1">
    <location>
        <begin position="126"/>
        <end position="140"/>
    </location>
</feature>
<feature type="compositionally biased region" description="Polar residues" evidence="1">
    <location>
        <begin position="175"/>
        <end position="186"/>
    </location>
</feature>
<dbReference type="Gene3D" id="1.20.5.170">
    <property type="match status" value="1"/>
</dbReference>